<dbReference type="Pfam" id="PF00015">
    <property type="entry name" value="MCPsignal"/>
    <property type="match status" value="1"/>
</dbReference>
<evidence type="ECO:0000313" key="6">
    <source>
        <dbReference type="EMBL" id="ORE88881.1"/>
    </source>
</evidence>
<dbReference type="Proteomes" id="UP000192342">
    <property type="component" value="Unassembled WGS sequence"/>
</dbReference>
<evidence type="ECO:0000256" key="2">
    <source>
        <dbReference type="ARBA" id="ARBA00029447"/>
    </source>
</evidence>
<feature type="domain" description="Methyl-accepting transducer" evidence="5">
    <location>
        <begin position="146"/>
        <end position="316"/>
    </location>
</feature>
<dbReference type="STRING" id="1317117.ATO7_03360"/>
<dbReference type="GO" id="GO:0006935">
    <property type="term" value="P:chemotaxis"/>
    <property type="evidence" value="ECO:0007669"/>
    <property type="project" value="UniProtKB-KW"/>
</dbReference>
<comment type="similarity">
    <text evidence="2">Belongs to the methyl-accepting chemotaxis (MCP) protein family.</text>
</comment>
<dbReference type="GO" id="GO:0007165">
    <property type="term" value="P:signal transduction"/>
    <property type="evidence" value="ECO:0007669"/>
    <property type="project" value="UniProtKB-KW"/>
</dbReference>
<evidence type="ECO:0000256" key="1">
    <source>
        <dbReference type="ARBA" id="ARBA00022500"/>
    </source>
</evidence>
<gene>
    <name evidence="6" type="ORF">ATO7_03360</name>
</gene>
<dbReference type="InterPro" id="IPR004089">
    <property type="entry name" value="MCPsignal_dom"/>
</dbReference>
<dbReference type="GO" id="GO:0005886">
    <property type="term" value="C:plasma membrane"/>
    <property type="evidence" value="ECO:0007669"/>
    <property type="project" value="TreeGrafter"/>
</dbReference>
<dbReference type="PROSITE" id="PS50111">
    <property type="entry name" value="CHEMOTAXIS_TRANSDUC_2"/>
    <property type="match status" value="1"/>
</dbReference>
<protein>
    <submittedName>
        <fullName evidence="6">Methyl-accepting chemotaxis sensory transducer</fullName>
    </submittedName>
</protein>
<feature type="region of interest" description="Disordered" evidence="4">
    <location>
        <begin position="371"/>
        <end position="397"/>
    </location>
</feature>
<accession>A0A1Y1SHU1</accession>
<reference evidence="6 7" key="1">
    <citation type="submission" date="2013-04" db="EMBL/GenBank/DDBJ databases">
        <title>Oceanococcus atlanticus 22II-S10r2 Genome Sequencing.</title>
        <authorList>
            <person name="Lai Q."/>
            <person name="Li G."/>
            <person name="Shao Z."/>
        </authorList>
    </citation>
    <scope>NUCLEOTIDE SEQUENCE [LARGE SCALE GENOMIC DNA]</scope>
    <source>
        <strain evidence="6 7">22II-S10r2</strain>
    </source>
</reference>
<dbReference type="Gene3D" id="1.10.287.950">
    <property type="entry name" value="Methyl-accepting chemotaxis protein"/>
    <property type="match status" value="1"/>
</dbReference>
<evidence type="ECO:0000259" key="5">
    <source>
        <dbReference type="PROSITE" id="PS50111"/>
    </source>
</evidence>
<name>A0A1Y1SHU1_9GAMM</name>
<keyword evidence="7" id="KW-1185">Reference proteome</keyword>
<keyword evidence="1" id="KW-0145">Chemotaxis</keyword>
<proteinExistence type="inferred from homology"/>
<organism evidence="6 7">
    <name type="scientific">Oceanococcus atlanticus</name>
    <dbReference type="NCBI Taxonomy" id="1317117"/>
    <lineage>
        <taxon>Bacteria</taxon>
        <taxon>Pseudomonadati</taxon>
        <taxon>Pseudomonadota</taxon>
        <taxon>Gammaproteobacteria</taxon>
        <taxon>Chromatiales</taxon>
        <taxon>Oceanococcaceae</taxon>
        <taxon>Oceanococcus</taxon>
    </lineage>
</organism>
<dbReference type="GO" id="GO:0004888">
    <property type="term" value="F:transmembrane signaling receptor activity"/>
    <property type="evidence" value="ECO:0007669"/>
    <property type="project" value="TreeGrafter"/>
</dbReference>
<dbReference type="SUPFAM" id="SSF58104">
    <property type="entry name" value="Methyl-accepting chemotaxis protein (MCP) signaling domain"/>
    <property type="match status" value="1"/>
</dbReference>
<evidence type="ECO:0000256" key="3">
    <source>
        <dbReference type="PROSITE-ProRule" id="PRU00284"/>
    </source>
</evidence>
<keyword evidence="3" id="KW-0807">Transducer</keyword>
<comment type="caution">
    <text evidence="6">The sequence shown here is derived from an EMBL/GenBank/DDBJ whole genome shotgun (WGS) entry which is preliminary data.</text>
</comment>
<evidence type="ECO:0000256" key="4">
    <source>
        <dbReference type="SAM" id="MobiDB-lite"/>
    </source>
</evidence>
<evidence type="ECO:0000313" key="7">
    <source>
        <dbReference type="Proteomes" id="UP000192342"/>
    </source>
</evidence>
<dbReference type="EMBL" id="AQQV01000001">
    <property type="protein sequence ID" value="ORE88881.1"/>
    <property type="molecule type" value="Genomic_DNA"/>
</dbReference>
<dbReference type="PANTHER" id="PTHR43531:SF11">
    <property type="entry name" value="METHYL-ACCEPTING CHEMOTAXIS PROTEIN 3"/>
    <property type="match status" value="1"/>
</dbReference>
<dbReference type="SMART" id="SM00283">
    <property type="entry name" value="MA"/>
    <property type="match status" value="1"/>
</dbReference>
<dbReference type="AlphaFoldDB" id="A0A1Y1SHU1"/>
<dbReference type="PANTHER" id="PTHR43531">
    <property type="entry name" value="PROTEIN ICFG"/>
    <property type="match status" value="1"/>
</dbReference>
<dbReference type="InterPro" id="IPR051310">
    <property type="entry name" value="MCP_chemotaxis"/>
</dbReference>
<sequence length="397" mass="42922">MIKADYKPLMMPLVTTLAVCVSALAPVHPALLWMVMAAMGASWGYLLWSVADQRIRIQSGIAQPGDNVEVARYRQLLKDTQSMAEGEIAQLRAEMQRVHDLVAEAVSDISSSFDEIQRHSNAQEGEMRRIVEAGDDSGALDLRGFASRAGELMSRLVDVLAQESNHSAQNVERIDDMAGHLDAVFELLEDVKSIADQTNLLALNAAIEAARAGDAGRGFAVVAEEVRSLSERSTSFNDQIRKRVHDSREAMAKVRNAVKDMAARDMAASEDARTRVETLVGQAEGINRALAEGIGQVSACGERIASAVNRAVRSLQFGDITTQAVNAAYTHLDRLADMGGEARSLQSGMGDASAGSVNVADLSQARARIEPKQEAWKQQPHKPVEQVSMDSGAVELF</sequence>